<evidence type="ECO:0000313" key="7">
    <source>
        <dbReference type="Proteomes" id="UP000075320"/>
    </source>
</evidence>
<dbReference type="PANTHER" id="PTHR11986">
    <property type="entry name" value="AMINOTRANSFERASE CLASS III"/>
    <property type="match status" value="1"/>
</dbReference>
<protein>
    <submittedName>
        <fullName evidence="6">Acetylornithine aminotransferase</fullName>
    </submittedName>
</protein>
<dbReference type="PIRSF" id="PIRSF000521">
    <property type="entry name" value="Transaminase_4ab_Lys_Orn"/>
    <property type="match status" value="1"/>
</dbReference>
<dbReference type="GO" id="GO:0030170">
    <property type="term" value="F:pyridoxal phosphate binding"/>
    <property type="evidence" value="ECO:0007669"/>
    <property type="project" value="InterPro"/>
</dbReference>
<dbReference type="AlphaFoldDB" id="A0A150WQS7"/>
<dbReference type="Proteomes" id="UP000075320">
    <property type="component" value="Unassembled WGS sequence"/>
</dbReference>
<proteinExistence type="inferred from homology"/>
<dbReference type="PANTHER" id="PTHR11986:SF79">
    <property type="entry name" value="ACETYLORNITHINE AMINOTRANSFERASE, MITOCHONDRIAL"/>
    <property type="match status" value="1"/>
</dbReference>
<dbReference type="GO" id="GO:0042802">
    <property type="term" value="F:identical protein binding"/>
    <property type="evidence" value="ECO:0007669"/>
    <property type="project" value="TreeGrafter"/>
</dbReference>
<dbReference type="InterPro" id="IPR005814">
    <property type="entry name" value="Aminotrans_3"/>
</dbReference>
<dbReference type="RefSeq" id="WP_061834420.1">
    <property type="nucleotide sequence ID" value="NZ_LUKE01000001.1"/>
</dbReference>
<gene>
    <name evidence="6" type="ORF">AZI86_07345</name>
</gene>
<dbReference type="InterPro" id="IPR050103">
    <property type="entry name" value="Class-III_PLP-dep_AT"/>
</dbReference>
<evidence type="ECO:0000256" key="2">
    <source>
        <dbReference type="ARBA" id="ARBA00022576"/>
    </source>
</evidence>
<name>A0A150WQS7_BDEBC</name>
<evidence type="ECO:0000313" key="6">
    <source>
        <dbReference type="EMBL" id="KYG66842.1"/>
    </source>
</evidence>
<keyword evidence="2 6" id="KW-0032">Aminotransferase</keyword>
<dbReference type="Gene3D" id="3.90.1150.10">
    <property type="entry name" value="Aspartate Aminotransferase, domain 1"/>
    <property type="match status" value="1"/>
</dbReference>
<reference evidence="6 7" key="1">
    <citation type="submission" date="2016-03" db="EMBL/GenBank/DDBJ databases">
        <authorList>
            <person name="Ploux O."/>
        </authorList>
    </citation>
    <scope>NUCLEOTIDE SEQUENCE [LARGE SCALE GENOMIC DNA]</scope>
    <source>
        <strain evidence="6 7">R0</strain>
    </source>
</reference>
<evidence type="ECO:0000256" key="5">
    <source>
        <dbReference type="RuleBase" id="RU003560"/>
    </source>
</evidence>
<comment type="similarity">
    <text evidence="5">Belongs to the class-III pyridoxal-phosphate-dependent aminotransferase family.</text>
</comment>
<organism evidence="6 7">
    <name type="scientific">Bdellovibrio bacteriovorus</name>
    <dbReference type="NCBI Taxonomy" id="959"/>
    <lineage>
        <taxon>Bacteria</taxon>
        <taxon>Pseudomonadati</taxon>
        <taxon>Bdellovibrionota</taxon>
        <taxon>Bdellovibrionia</taxon>
        <taxon>Bdellovibrionales</taxon>
        <taxon>Pseudobdellovibrionaceae</taxon>
        <taxon>Bdellovibrio</taxon>
    </lineage>
</organism>
<keyword evidence="4 5" id="KW-0663">Pyridoxal phosphate</keyword>
<evidence type="ECO:0000256" key="1">
    <source>
        <dbReference type="ARBA" id="ARBA00001933"/>
    </source>
</evidence>
<sequence length="458" mass="50244">MSILAGHQVQQSDKVKKMIEDLVGEVTKINSQITGIRPAQDEHKEAGKKKMDLAGQFRGRPLHYQYMGTGSGRGVYVELEDGSVKLDLINGIGIHLMGHSHPRVMAAAVRGSLADILTQGNLQPNNEYRLFTEKLVGLASKSSRLKYAWIATCGTMANENALKLSRQKNSPARFVIGFKDAFAGRSTMMAEVTDNPAYKQGLPEYHEVLRIPFYDKRDPKSGEKALNALKEHVAKHEGNISVFGFEPMLGEGGYQAAPREFFVPLLEFAKSKNIAIWADEVQTFTRTGEYFAFETLGLGQYIDLCTIAKTAQVGATLYTEEYNPKPGLIAGTFSGSTPSLMAGMEMLDMLGEGYLGADGRINKIHRRFIDGLNRLNETSCKGIAQDAGGMGLMIAFTPHDGKKESVNSFLNKLYANGVIAFPCGKDPVRARFLVPAIIQDEDIDIALKVIEKTLLEGV</sequence>
<dbReference type="Gene3D" id="3.40.640.10">
    <property type="entry name" value="Type I PLP-dependent aspartate aminotransferase-like (Major domain)"/>
    <property type="match status" value="1"/>
</dbReference>
<comment type="cofactor">
    <cofactor evidence="1">
        <name>pyridoxal 5'-phosphate</name>
        <dbReference type="ChEBI" id="CHEBI:597326"/>
    </cofactor>
</comment>
<dbReference type="EMBL" id="LUKE01000001">
    <property type="protein sequence ID" value="KYG66842.1"/>
    <property type="molecule type" value="Genomic_DNA"/>
</dbReference>
<comment type="caution">
    <text evidence="6">The sequence shown here is derived from an EMBL/GenBank/DDBJ whole genome shotgun (WGS) entry which is preliminary data.</text>
</comment>
<keyword evidence="7" id="KW-1185">Reference proteome</keyword>
<dbReference type="Pfam" id="PF00202">
    <property type="entry name" value="Aminotran_3"/>
    <property type="match status" value="1"/>
</dbReference>
<dbReference type="InterPro" id="IPR015422">
    <property type="entry name" value="PyrdxlP-dep_Trfase_small"/>
</dbReference>
<dbReference type="OrthoDB" id="5287940at2"/>
<dbReference type="GO" id="GO:0008483">
    <property type="term" value="F:transaminase activity"/>
    <property type="evidence" value="ECO:0007669"/>
    <property type="project" value="UniProtKB-KW"/>
</dbReference>
<dbReference type="SUPFAM" id="SSF53383">
    <property type="entry name" value="PLP-dependent transferases"/>
    <property type="match status" value="1"/>
</dbReference>
<dbReference type="InterPro" id="IPR015421">
    <property type="entry name" value="PyrdxlP-dep_Trfase_major"/>
</dbReference>
<evidence type="ECO:0000256" key="4">
    <source>
        <dbReference type="ARBA" id="ARBA00022898"/>
    </source>
</evidence>
<dbReference type="InterPro" id="IPR015424">
    <property type="entry name" value="PyrdxlP-dep_Trfase"/>
</dbReference>
<accession>A0A150WQS7</accession>
<evidence type="ECO:0000256" key="3">
    <source>
        <dbReference type="ARBA" id="ARBA00022679"/>
    </source>
</evidence>
<keyword evidence="3 6" id="KW-0808">Transferase</keyword>